<dbReference type="Pfam" id="PF03772">
    <property type="entry name" value="Competence"/>
    <property type="match status" value="1"/>
</dbReference>
<keyword evidence="3 6" id="KW-0812">Transmembrane</keyword>
<feature type="transmembrane region" description="Helical" evidence="6">
    <location>
        <begin position="365"/>
        <end position="387"/>
    </location>
</feature>
<dbReference type="AlphaFoldDB" id="A0A7I7QWQ7"/>
<dbReference type="InterPro" id="IPR052159">
    <property type="entry name" value="Competence_DNA_uptake"/>
</dbReference>
<dbReference type="PANTHER" id="PTHR30619:SF7">
    <property type="entry name" value="BETA-LACTAMASE DOMAIN PROTEIN"/>
    <property type="match status" value="1"/>
</dbReference>
<evidence type="ECO:0000256" key="2">
    <source>
        <dbReference type="ARBA" id="ARBA00022475"/>
    </source>
</evidence>
<feature type="transmembrane region" description="Helical" evidence="6">
    <location>
        <begin position="64"/>
        <end position="85"/>
    </location>
</feature>
<keyword evidence="9" id="KW-1185">Reference proteome</keyword>
<organism evidence="8 9">
    <name type="scientific">Mycolicibacterium sediminis</name>
    <dbReference type="NCBI Taxonomy" id="1286180"/>
    <lineage>
        <taxon>Bacteria</taxon>
        <taxon>Bacillati</taxon>
        <taxon>Actinomycetota</taxon>
        <taxon>Actinomycetes</taxon>
        <taxon>Mycobacteriales</taxon>
        <taxon>Mycobacteriaceae</taxon>
        <taxon>Mycolicibacterium</taxon>
    </lineage>
</organism>
<keyword evidence="2" id="KW-1003">Cell membrane</keyword>
<evidence type="ECO:0000256" key="5">
    <source>
        <dbReference type="ARBA" id="ARBA00023136"/>
    </source>
</evidence>
<evidence type="ECO:0000256" key="4">
    <source>
        <dbReference type="ARBA" id="ARBA00022989"/>
    </source>
</evidence>
<feature type="transmembrane region" description="Helical" evidence="6">
    <location>
        <begin position="461"/>
        <end position="478"/>
    </location>
</feature>
<feature type="transmembrane region" description="Helical" evidence="6">
    <location>
        <begin position="333"/>
        <end position="353"/>
    </location>
</feature>
<proteinExistence type="predicted"/>
<evidence type="ECO:0000313" key="8">
    <source>
        <dbReference type="EMBL" id="BBY30764.1"/>
    </source>
</evidence>
<feature type="transmembrane region" description="Helical" evidence="6">
    <location>
        <begin position="267"/>
        <end position="283"/>
    </location>
</feature>
<accession>A0A7I7QWQ7</accession>
<dbReference type="InterPro" id="IPR004477">
    <property type="entry name" value="ComEC_N"/>
</dbReference>
<evidence type="ECO:0000313" key="9">
    <source>
        <dbReference type="Proteomes" id="UP000467193"/>
    </source>
</evidence>
<reference evidence="8 9" key="1">
    <citation type="journal article" date="2019" name="Emerg. Microbes Infect.">
        <title>Comprehensive subspecies identification of 175 nontuberculous mycobacteria species based on 7547 genomic profiles.</title>
        <authorList>
            <person name="Matsumoto Y."/>
            <person name="Kinjo T."/>
            <person name="Motooka D."/>
            <person name="Nabeya D."/>
            <person name="Jung N."/>
            <person name="Uechi K."/>
            <person name="Horii T."/>
            <person name="Iida T."/>
            <person name="Fujita J."/>
            <person name="Nakamura S."/>
        </authorList>
    </citation>
    <scope>NUCLEOTIDE SEQUENCE [LARGE SCALE GENOMIC DNA]</scope>
    <source>
        <strain evidence="8 9">JCM 17899</strain>
    </source>
</reference>
<feature type="transmembrane region" description="Helical" evidence="6">
    <location>
        <begin position="393"/>
        <end position="416"/>
    </location>
</feature>
<evidence type="ECO:0000256" key="6">
    <source>
        <dbReference type="SAM" id="Phobius"/>
    </source>
</evidence>
<dbReference type="RefSeq" id="WP_163800348.1">
    <property type="nucleotide sequence ID" value="NZ_AP022588.1"/>
</dbReference>
<evidence type="ECO:0000256" key="1">
    <source>
        <dbReference type="ARBA" id="ARBA00004651"/>
    </source>
</evidence>
<comment type="subcellular location">
    <subcellularLocation>
        <location evidence="1">Cell membrane</location>
        <topology evidence="1">Multi-pass membrane protein</topology>
    </subcellularLocation>
</comment>
<name>A0A7I7QWQ7_9MYCO</name>
<evidence type="ECO:0000259" key="7">
    <source>
        <dbReference type="Pfam" id="PF03772"/>
    </source>
</evidence>
<feature type="transmembrane region" description="Helical" evidence="6">
    <location>
        <begin position="485"/>
        <end position="503"/>
    </location>
</feature>
<evidence type="ECO:0000256" key="3">
    <source>
        <dbReference type="ARBA" id="ARBA00022692"/>
    </source>
</evidence>
<sequence>MTDTADVDLRLVPAALTAWAVTAAGILWSPTVTVAVIVVATGSVATVTALLARRGSDTAAARWPAMAAVALVGACFAVSIGMRAAEVADHPVRTRTGDTVEVTVRAVESPRVVAGGRVMFRGALLAVDDRPQSGRVLVFASVSGFGELTTGRPAHFRASIGAPTRRDLTVATLSATGAPRLGEAGPANRLAARVRSDFAEAARAALSVDQAAMLPALVLGDTSAVDRRTVDDFRTAGLTHLTAVSGANVTIVCGAVLLSAMLVGPRIAVVLAALALVAFVFVVQPTASVLRAAIMGAITLLAVLSHRRRQAIPALAATVLTVMIGWPEMAVDVGFALSASATAALVVIAPRWAAVLEARGWPAPLAGAVSVAVAAHLVTAPLVAGIAGTFSVVAVLANLAVTVVVAPITILGTLAATLATPWSTGAAMLIRFTGPELWWLLRVAEYAASVPGAAIPVPSGVAGVLCVTIGTLTAIVAWRRPWGRVLVVWCLVGLVAWAAGGHVTGA</sequence>
<gene>
    <name evidence="8" type="ORF">MSEDJ_48600</name>
</gene>
<dbReference type="GO" id="GO:0005886">
    <property type="term" value="C:plasma membrane"/>
    <property type="evidence" value="ECO:0007669"/>
    <property type="project" value="UniProtKB-SubCell"/>
</dbReference>
<dbReference type="NCBIfam" id="TIGR00360">
    <property type="entry name" value="ComEC_N-term"/>
    <property type="match status" value="1"/>
</dbReference>
<keyword evidence="5 6" id="KW-0472">Membrane</keyword>
<protein>
    <submittedName>
        <fullName evidence="8">Competence protein</fullName>
    </submittedName>
</protein>
<feature type="transmembrane region" description="Helical" evidence="6">
    <location>
        <begin position="34"/>
        <end position="52"/>
    </location>
</feature>
<dbReference type="Proteomes" id="UP000467193">
    <property type="component" value="Chromosome"/>
</dbReference>
<dbReference type="EMBL" id="AP022588">
    <property type="protein sequence ID" value="BBY30764.1"/>
    <property type="molecule type" value="Genomic_DNA"/>
</dbReference>
<dbReference type="KEGG" id="msei:MSEDJ_48600"/>
<feature type="domain" description="ComEC/Rec2-related protein" evidence="7">
    <location>
        <begin position="217"/>
        <end position="480"/>
    </location>
</feature>
<keyword evidence="4 6" id="KW-1133">Transmembrane helix</keyword>
<feature type="transmembrane region" description="Helical" evidence="6">
    <location>
        <begin position="238"/>
        <end position="260"/>
    </location>
</feature>
<dbReference type="PANTHER" id="PTHR30619">
    <property type="entry name" value="DNA INTERNALIZATION/COMPETENCE PROTEIN COMEC/REC2"/>
    <property type="match status" value="1"/>
</dbReference>